<organism evidence="2 3">
    <name type="scientific">Iphiclides podalirius</name>
    <name type="common">scarce swallowtail</name>
    <dbReference type="NCBI Taxonomy" id="110791"/>
    <lineage>
        <taxon>Eukaryota</taxon>
        <taxon>Metazoa</taxon>
        <taxon>Ecdysozoa</taxon>
        <taxon>Arthropoda</taxon>
        <taxon>Hexapoda</taxon>
        <taxon>Insecta</taxon>
        <taxon>Pterygota</taxon>
        <taxon>Neoptera</taxon>
        <taxon>Endopterygota</taxon>
        <taxon>Lepidoptera</taxon>
        <taxon>Glossata</taxon>
        <taxon>Ditrysia</taxon>
        <taxon>Papilionoidea</taxon>
        <taxon>Papilionidae</taxon>
        <taxon>Papilioninae</taxon>
        <taxon>Iphiclides</taxon>
    </lineage>
</organism>
<dbReference type="Proteomes" id="UP000837857">
    <property type="component" value="Chromosome 28"/>
</dbReference>
<name>A0ABN8IPL9_9NEOP</name>
<reference evidence="2" key="1">
    <citation type="submission" date="2022-03" db="EMBL/GenBank/DDBJ databases">
        <authorList>
            <person name="Martin H S."/>
        </authorList>
    </citation>
    <scope>NUCLEOTIDE SEQUENCE</scope>
</reference>
<evidence type="ECO:0000313" key="2">
    <source>
        <dbReference type="EMBL" id="CAH2061873.1"/>
    </source>
</evidence>
<protein>
    <submittedName>
        <fullName evidence="2">Uncharacterized protein</fullName>
    </submittedName>
</protein>
<feature type="non-terminal residue" evidence="2">
    <location>
        <position position="228"/>
    </location>
</feature>
<dbReference type="EMBL" id="OW152840">
    <property type="protein sequence ID" value="CAH2061873.1"/>
    <property type="molecule type" value="Genomic_DNA"/>
</dbReference>
<gene>
    <name evidence="2" type="ORF">IPOD504_LOCUS11519</name>
</gene>
<keyword evidence="1" id="KW-0732">Signal</keyword>
<accession>A0ABN8IPL9</accession>
<feature type="signal peptide" evidence="1">
    <location>
        <begin position="1"/>
        <end position="17"/>
    </location>
</feature>
<evidence type="ECO:0000313" key="3">
    <source>
        <dbReference type="Proteomes" id="UP000837857"/>
    </source>
</evidence>
<proteinExistence type="predicted"/>
<sequence>MKVTVLILTFSCGLVFGHNYDRPHAGDTGAVARAAQQLSSARRKREAVGALDIVTNNAQPIHAEVKPENGEVGGKVTPPKTLFYEAISLRKSLPLTSKLDLIRGKASSESNTQTMHLILDVINFKNNSADSQLNQVPVKCSDENNGKVVSCVEATLADDSSLLKVNVNENKVNSDTLPGLMMRSAEKLYRSAKPAGEAGLNFQERHVQADKLTSGNDVTSKLQYVVSM</sequence>
<feature type="chain" id="PRO_5046647732" evidence="1">
    <location>
        <begin position="18"/>
        <end position="228"/>
    </location>
</feature>
<evidence type="ECO:0000256" key="1">
    <source>
        <dbReference type="SAM" id="SignalP"/>
    </source>
</evidence>
<keyword evidence="3" id="KW-1185">Reference proteome</keyword>